<dbReference type="SUPFAM" id="SSF110857">
    <property type="entry name" value="Gamma-glutamyl cyclotransferase-like"/>
    <property type="match status" value="1"/>
</dbReference>
<dbReference type="GO" id="GO:0003839">
    <property type="term" value="F:gamma-glutamylcyclotransferase activity"/>
    <property type="evidence" value="ECO:0007669"/>
    <property type="project" value="InterPro"/>
</dbReference>
<dbReference type="Gene3D" id="3.10.490.10">
    <property type="entry name" value="Gamma-glutamyl cyclotransferase-like"/>
    <property type="match status" value="1"/>
</dbReference>
<proteinExistence type="predicted"/>
<keyword evidence="6" id="KW-1185">Reference proteome</keyword>
<dbReference type="HOGENOM" id="CLU_1905772_0_0_0"/>
<sequence>MVYYFAYGSNMSLEQMKERCGNLWKKIGIGYVEGYELVFDGYSSTRGGPTANMVENPNERVWGVVFKFNSFDDLINCLDKYEGYPFSYTRKEFGVFLPEMGKKNKSYSLCETRTKGKRETTEILYRNHSQRSH</sequence>
<dbReference type="Pfam" id="PF06094">
    <property type="entry name" value="GGACT"/>
    <property type="match status" value="1"/>
</dbReference>
<dbReference type="eggNOG" id="COG2105">
    <property type="taxonomic scope" value="Bacteria"/>
</dbReference>
<dbReference type="Proteomes" id="UP000006583">
    <property type="component" value="Chromosome"/>
</dbReference>
<name>F8C657_THEGP</name>
<evidence type="ECO:0000259" key="4">
    <source>
        <dbReference type="Pfam" id="PF06094"/>
    </source>
</evidence>
<dbReference type="KEGG" id="top:TOPB45_1120"/>
<dbReference type="AlphaFoldDB" id="F8C657"/>
<dbReference type="OrthoDB" id="158990at2"/>
<dbReference type="PANTHER" id="PTHR12935">
    <property type="entry name" value="GAMMA-GLUTAMYLCYCLOTRANSFERASE"/>
    <property type="match status" value="1"/>
</dbReference>
<dbReference type="InterPro" id="IPR036568">
    <property type="entry name" value="GGCT-like_sf"/>
</dbReference>
<evidence type="ECO:0000313" key="5">
    <source>
        <dbReference type="EMBL" id="AEH23208.1"/>
    </source>
</evidence>
<feature type="binding site" evidence="3">
    <location>
        <begin position="4"/>
        <end position="9"/>
    </location>
    <ligand>
        <name>substrate</name>
    </ligand>
</feature>
<feature type="domain" description="Gamma-glutamylcyclotransferase AIG2-like" evidence="4">
    <location>
        <begin position="4"/>
        <end position="104"/>
    </location>
</feature>
<keyword evidence="1" id="KW-0456">Lyase</keyword>
<dbReference type="InterPro" id="IPR009288">
    <property type="entry name" value="AIG2-like_dom"/>
</dbReference>
<organism evidence="5 6">
    <name type="scientific">Thermodesulfobacterium geofontis (strain OPF15)</name>
    <dbReference type="NCBI Taxonomy" id="795359"/>
    <lineage>
        <taxon>Bacteria</taxon>
        <taxon>Pseudomonadati</taxon>
        <taxon>Thermodesulfobacteriota</taxon>
        <taxon>Thermodesulfobacteria</taxon>
        <taxon>Thermodesulfobacteriales</taxon>
        <taxon>Thermodesulfobacteriaceae</taxon>
        <taxon>Thermodesulfobacterium</taxon>
    </lineage>
</organism>
<dbReference type="EMBL" id="CP002829">
    <property type="protein sequence ID" value="AEH23208.1"/>
    <property type="molecule type" value="Genomic_DNA"/>
</dbReference>
<evidence type="ECO:0000256" key="3">
    <source>
        <dbReference type="PIRSR" id="PIRSR617939-2"/>
    </source>
</evidence>
<accession>F8C657</accession>
<dbReference type="InterPro" id="IPR013024">
    <property type="entry name" value="GGCT-like"/>
</dbReference>
<dbReference type="CDD" id="cd06661">
    <property type="entry name" value="GGCT_like"/>
    <property type="match status" value="1"/>
</dbReference>
<protein>
    <submittedName>
        <fullName evidence="5">AIG2 family protein</fullName>
    </submittedName>
</protein>
<evidence type="ECO:0000256" key="2">
    <source>
        <dbReference type="PIRSR" id="PIRSR617939-1"/>
    </source>
</evidence>
<reference evidence="5 6" key="1">
    <citation type="journal article" date="2013" name="Genome Announc.">
        <title>Complete genome sequence of the hyperthermophilic sulfate-reducing bacterium Thermodesulfobacterium geofontis OPF15T.</title>
        <authorList>
            <person name="Elkins J.G."/>
            <person name="Hamilton-Brehm S.D."/>
            <person name="Lucas S."/>
            <person name="Han J."/>
            <person name="Lapidus A."/>
            <person name="Cheng J.F."/>
            <person name="Goodwin L.A."/>
            <person name="Pitluck S."/>
            <person name="Peters L."/>
            <person name="Mikhailova N."/>
            <person name="Davenport K.W."/>
            <person name="Detter J.C."/>
            <person name="Han C.S."/>
            <person name="Tapia R."/>
            <person name="Land M.L."/>
            <person name="Hauser L."/>
            <person name="Kyrpides N.C."/>
            <person name="Ivanova N.N."/>
            <person name="Pagani I."/>
            <person name="Bruce D."/>
            <person name="Woyke T."/>
            <person name="Cottingham R.W."/>
        </authorList>
    </citation>
    <scope>NUCLEOTIDE SEQUENCE [LARGE SCALE GENOMIC DNA]</scope>
    <source>
        <strain evidence="5 6">OPF15</strain>
    </source>
</reference>
<dbReference type="PANTHER" id="PTHR12935:SF0">
    <property type="entry name" value="GAMMA-GLUTAMYLCYCLOTRANSFERASE"/>
    <property type="match status" value="1"/>
</dbReference>
<evidence type="ECO:0000256" key="1">
    <source>
        <dbReference type="ARBA" id="ARBA00023239"/>
    </source>
</evidence>
<feature type="active site" description="Proton acceptor" evidence="2">
    <location>
        <position position="82"/>
    </location>
</feature>
<evidence type="ECO:0000313" key="6">
    <source>
        <dbReference type="Proteomes" id="UP000006583"/>
    </source>
</evidence>
<dbReference type="InterPro" id="IPR017939">
    <property type="entry name" value="G-Glutamylcylcotransferase"/>
</dbReference>
<gene>
    <name evidence="5" type="ordered locus">TOPB45_1120</name>
</gene>